<dbReference type="SMART" id="SM00516">
    <property type="entry name" value="SEC14"/>
    <property type="match status" value="1"/>
</dbReference>
<dbReference type="SUPFAM" id="SSF46938">
    <property type="entry name" value="CRAL/TRIO N-terminal domain"/>
    <property type="match status" value="1"/>
</dbReference>
<dbReference type="Pfam" id="PF03765">
    <property type="entry name" value="CRAL_TRIO_N"/>
    <property type="match status" value="1"/>
</dbReference>
<protein>
    <recommendedName>
        <fullName evidence="4 16">Phosphatidylinositol transfer protein SFH5</fullName>
        <shortName evidence="16">PITP SFH5</shortName>
    </recommendedName>
</protein>
<feature type="region of interest" description="Disordered" evidence="17">
    <location>
        <begin position="59"/>
        <end position="96"/>
    </location>
</feature>
<evidence type="ECO:0000256" key="13">
    <source>
        <dbReference type="ARBA" id="ARBA00023136"/>
    </source>
</evidence>
<evidence type="ECO:0000256" key="16">
    <source>
        <dbReference type="RuleBase" id="RU367059"/>
    </source>
</evidence>
<evidence type="ECO:0000256" key="14">
    <source>
        <dbReference type="ARBA" id="ARBA00024146"/>
    </source>
</evidence>
<dbReference type="CDD" id="cd00170">
    <property type="entry name" value="SEC14"/>
    <property type="match status" value="1"/>
</dbReference>
<dbReference type="SMART" id="SM01100">
    <property type="entry name" value="CRAL_TRIO_N"/>
    <property type="match status" value="1"/>
</dbReference>
<dbReference type="EMBL" id="BACD03000029">
    <property type="protein sequence ID" value="GAO50056.1"/>
    <property type="molecule type" value="Genomic_DNA"/>
</dbReference>
<comment type="caution">
    <text evidence="20">The sequence shown here is derived from an EMBL/GenBank/DDBJ whole genome shotgun (WGS) entry which is preliminary data.</text>
</comment>
<keyword evidence="7" id="KW-0349">Heme</keyword>
<feature type="chain" id="PRO_5002430573" description="Phosphatidylinositol transfer protein SFH5" evidence="18">
    <location>
        <begin position="31"/>
        <end position="348"/>
    </location>
</feature>
<evidence type="ECO:0000256" key="9">
    <source>
        <dbReference type="ARBA" id="ARBA00022824"/>
    </source>
</evidence>
<reference evidence="20 21" key="2">
    <citation type="journal article" date="2014" name="J. Gen. Appl. Microbiol.">
        <title>The early diverging ascomycetous budding yeast Saitoella complicata has three histone deacetylases belonging to the Clr6, Hos2, and Rpd3 lineages.</title>
        <authorList>
            <person name="Nishida H."/>
            <person name="Matsumoto T."/>
            <person name="Kondo S."/>
            <person name="Hamamoto M."/>
            <person name="Yoshikawa H."/>
        </authorList>
    </citation>
    <scope>NUCLEOTIDE SEQUENCE [LARGE SCALE GENOMIC DNA]</scope>
    <source>
        <strain evidence="20 21">NRRL Y-17804</strain>
    </source>
</reference>
<evidence type="ECO:0000256" key="10">
    <source>
        <dbReference type="ARBA" id="ARBA00022848"/>
    </source>
</evidence>
<keyword evidence="12 16" id="KW-0445">Lipid transport</keyword>
<evidence type="ECO:0000256" key="17">
    <source>
        <dbReference type="SAM" id="MobiDB-lite"/>
    </source>
</evidence>
<evidence type="ECO:0000256" key="12">
    <source>
        <dbReference type="ARBA" id="ARBA00023055"/>
    </source>
</evidence>
<dbReference type="GO" id="GO:0005886">
    <property type="term" value="C:plasma membrane"/>
    <property type="evidence" value="ECO:0007669"/>
    <property type="project" value="TreeGrafter"/>
</dbReference>
<evidence type="ECO:0000259" key="19">
    <source>
        <dbReference type="PROSITE" id="PS50191"/>
    </source>
</evidence>
<reference evidence="20 21" key="1">
    <citation type="journal article" date="2011" name="J. Gen. Appl. Microbiol.">
        <title>Draft genome sequencing of the enigmatic yeast Saitoella complicata.</title>
        <authorList>
            <person name="Nishida H."/>
            <person name="Hamamoto M."/>
            <person name="Sugiyama J."/>
        </authorList>
    </citation>
    <scope>NUCLEOTIDE SEQUENCE [LARGE SCALE GENOMIC DNA]</scope>
    <source>
        <strain evidence="20 21">NRRL Y-17804</strain>
    </source>
</reference>
<keyword evidence="18" id="KW-0732">Signal</keyword>
<keyword evidence="6 16" id="KW-0963">Cytoplasm</keyword>
<dbReference type="InterPro" id="IPR042938">
    <property type="entry name" value="Sfh5"/>
</dbReference>
<organism evidence="20 21">
    <name type="scientific">Saitoella complicata (strain BCRC 22490 / CBS 7301 / JCM 7358 / NBRC 10748 / NRRL Y-17804)</name>
    <dbReference type="NCBI Taxonomy" id="698492"/>
    <lineage>
        <taxon>Eukaryota</taxon>
        <taxon>Fungi</taxon>
        <taxon>Dikarya</taxon>
        <taxon>Ascomycota</taxon>
        <taxon>Taphrinomycotina</taxon>
        <taxon>Taphrinomycotina incertae sedis</taxon>
        <taxon>Saitoella</taxon>
    </lineage>
</organism>
<sequence>MKIGNDFKAFEGRWRFLFVLVVLVAKCSRSLTPESDHNELTAQAYQKIAKQLLDKFQPPAARPRTHPAGSDNLNPKLSHPTSDTTPPSPKMPAENTLTTSFTPVELESLSQLLLELPRLLDSLPGGQEVDHECWGIPIKIGAEETDARFRVVLVKFLRANKFSVPAAYDQLRETLIWRHEFRALEAADEEYDQDLYGQVGLIHGRTKKGGLVTWNFYGGLDNERVFGNVERFLRWRVGLMERGIREGVDFVTRDSMAQVHDYANVSFFSISPTTKLASKTTIQTFQTYYPELLSQKFFVNVPGMLAWVFKVMSGFVNKETERKFVMLGSVKGLRKFIDEGEWPSKVQK</sequence>
<evidence type="ECO:0000256" key="7">
    <source>
        <dbReference type="ARBA" id="ARBA00022617"/>
    </source>
</evidence>
<dbReference type="PROSITE" id="PS50191">
    <property type="entry name" value="CRAL_TRIO"/>
    <property type="match status" value="1"/>
</dbReference>
<evidence type="ECO:0000256" key="15">
    <source>
        <dbReference type="ARBA" id="ARBA00024180"/>
    </source>
</evidence>
<evidence type="ECO:0000256" key="18">
    <source>
        <dbReference type="SAM" id="SignalP"/>
    </source>
</evidence>
<gene>
    <name evidence="20" type="ORF">G7K_4191-t1</name>
</gene>
<dbReference type="GO" id="GO:0017157">
    <property type="term" value="P:regulation of exocytosis"/>
    <property type="evidence" value="ECO:0007669"/>
    <property type="project" value="TreeGrafter"/>
</dbReference>
<evidence type="ECO:0000256" key="4">
    <source>
        <dbReference type="ARBA" id="ARBA00018320"/>
    </source>
</evidence>
<comment type="subcellular location">
    <subcellularLocation>
        <location evidence="16">Cytoplasm</location>
    </subcellularLocation>
    <subcellularLocation>
        <location evidence="2 16">Endoplasmic reticulum membrane</location>
        <topology evidence="2 16">Peripheral membrane protein</topology>
    </subcellularLocation>
    <subcellularLocation>
        <location evidence="16">Microsome membrane</location>
        <topology evidence="16">Peripheral membrane protein</topology>
    </subcellularLocation>
</comment>
<dbReference type="InterPro" id="IPR036273">
    <property type="entry name" value="CRAL/TRIO_N_dom_sf"/>
</dbReference>
<dbReference type="GO" id="GO:0043001">
    <property type="term" value="P:Golgi to plasma membrane protein transport"/>
    <property type="evidence" value="ECO:0007669"/>
    <property type="project" value="TreeGrafter"/>
</dbReference>
<reference evidence="20 21" key="3">
    <citation type="journal article" date="2015" name="Genome Announc.">
        <title>Draft Genome Sequence of the Archiascomycetous Yeast Saitoella complicata.</title>
        <authorList>
            <person name="Yamauchi K."/>
            <person name="Kondo S."/>
            <person name="Hamamoto M."/>
            <person name="Takahashi Y."/>
            <person name="Ogura Y."/>
            <person name="Hayashi T."/>
            <person name="Nishida H."/>
        </authorList>
    </citation>
    <scope>NUCLEOTIDE SEQUENCE [LARGE SCALE GENOMIC DNA]</scope>
    <source>
        <strain evidence="20 21">NRRL Y-17804</strain>
    </source>
</reference>
<dbReference type="InterPro" id="IPR001251">
    <property type="entry name" value="CRAL-TRIO_dom"/>
</dbReference>
<evidence type="ECO:0000256" key="5">
    <source>
        <dbReference type="ARBA" id="ARBA00022448"/>
    </source>
</evidence>
<dbReference type="AlphaFoldDB" id="A0A0E9NK43"/>
<dbReference type="Proteomes" id="UP000033140">
    <property type="component" value="Unassembled WGS sequence"/>
</dbReference>
<evidence type="ECO:0000256" key="6">
    <source>
        <dbReference type="ARBA" id="ARBA00022490"/>
    </source>
</evidence>
<dbReference type="PANTHER" id="PTHR47669">
    <property type="entry name" value="PHOSPHATIDYLINOSITOL TRANSFER PROTEIN SFH5"/>
    <property type="match status" value="1"/>
</dbReference>
<dbReference type="OMA" id="MVQIHDY"/>
<dbReference type="InterPro" id="IPR036865">
    <property type="entry name" value="CRAL-TRIO_dom_sf"/>
</dbReference>
<dbReference type="SUPFAM" id="SSF52087">
    <property type="entry name" value="CRAL/TRIO domain"/>
    <property type="match status" value="1"/>
</dbReference>
<comment type="function">
    <text evidence="15">Non-classical phosphatidylinositol (PtdIns) transfer protein (PITP), which exhibits PtdIns-binding/transfer activity in the absence of detectable PtdCho-binding/transfer activity. Regulates PtdIns(4,5)P2 homeostasis at the plasma membrane. Heme-binding protein that may play a role in organic oxidant-induced stress responses.</text>
</comment>
<dbReference type="Gene3D" id="3.40.525.10">
    <property type="entry name" value="CRAL-TRIO lipid binding domain"/>
    <property type="match status" value="1"/>
</dbReference>
<evidence type="ECO:0000313" key="21">
    <source>
        <dbReference type="Proteomes" id="UP000033140"/>
    </source>
</evidence>
<keyword evidence="13 16" id="KW-0472">Membrane</keyword>
<keyword evidence="5 16" id="KW-0813">Transport</keyword>
<dbReference type="Pfam" id="PF00650">
    <property type="entry name" value="CRAL_TRIO"/>
    <property type="match status" value="1"/>
</dbReference>
<dbReference type="PANTHER" id="PTHR47669:SF1">
    <property type="entry name" value="PHOSPHATIDYLINOSITOL TRANSFER PROTEIN SFH5"/>
    <property type="match status" value="1"/>
</dbReference>
<evidence type="ECO:0000313" key="20">
    <source>
        <dbReference type="EMBL" id="GAO50056.1"/>
    </source>
</evidence>
<evidence type="ECO:0000256" key="8">
    <source>
        <dbReference type="ARBA" id="ARBA00022723"/>
    </source>
</evidence>
<dbReference type="InterPro" id="IPR011074">
    <property type="entry name" value="CRAL/TRIO_N_dom"/>
</dbReference>
<dbReference type="GO" id="GO:0005789">
    <property type="term" value="C:endoplasmic reticulum membrane"/>
    <property type="evidence" value="ECO:0007669"/>
    <property type="project" value="UniProtKB-SubCell"/>
</dbReference>
<keyword evidence="9 16" id="KW-0256">Endoplasmic reticulum</keyword>
<proteinExistence type="inferred from homology"/>
<evidence type="ECO:0000256" key="1">
    <source>
        <dbReference type="ARBA" id="ARBA00001970"/>
    </source>
</evidence>
<evidence type="ECO:0000256" key="11">
    <source>
        <dbReference type="ARBA" id="ARBA00023004"/>
    </source>
</evidence>
<evidence type="ECO:0000256" key="3">
    <source>
        <dbReference type="ARBA" id="ARBA00006667"/>
    </source>
</evidence>
<keyword evidence="11" id="KW-0408">Iron</keyword>
<comment type="similarity">
    <text evidence="3 16">Belongs to the SFH5 family.</text>
</comment>
<keyword evidence="10 16" id="KW-0492">Microsome</keyword>
<feature type="signal peptide" evidence="18">
    <location>
        <begin position="1"/>
        <end position="30"/>
    </location>
</feature>
<comment type="catalytic activity">
    <reaction evidence="14">
        <text>a 1,2-diacyl-sn-glycero-3-phospho-(1D-myo-inositol)(in) = a 1,2-diacyl-sn-glycero-3-phospho-(1D-myo-inositol)(out)</text>
        <dbReference type="Rhea" id="RHEA:38691"/>
        <dbReference type="ChEBI" id="CHEBI:57880"/>
    </reaction>
    <physiologicalReaction direction="left-to-right" evidence="14">
        <dbReference type="Rhea" id="RHEA:38692"/>
    </physiologicalReaction>
</comment>
<keyword evidence="8" id="KW-0479">Metal-binding</keyword>
<evidence type="ECO:0000256" key="2">
    <source>
        <dbReference type="ARBA" id="ARBA00004406"/>
    </source>
</evidence>
<keyword evidence="21" id="KW-1185">Reference proteome</keyword>
<dbReference type="GO" id="GO:0046872">
    <property type="term" value="F:metal ion binding"/>
    <property type="evidence" value="ECO:0007669"/>
    <property type="project" value="UniProtKB-KW"/>
</dbReference>
<dbReference type="GO" id="GO:0008526">
    <property type="term" value="F:phosphatidylinositol transfer activity"/>
    <property type="evidence" value="ECO:0007669"/>
    <property type="project" value="UniProtKB-UniRule"/>
</dbReference>
<dbReference type="STRING" id="698492.A0A0E9NK43"/>
<dbReference type="GO" id="GO:0005829">
    <property type="term" value="C:cytosol"/>
    <property type="evidence" value="ECO:0007669"/>
    <property type="project" value="TreeGrafter"/>
</dbReference>
<comment type="cofactor">
    <cofactor evidence="1">
        <name>heme b</name>
        <dbReference type="ChEBI" id="CHEBI:60344"/>
    </cofactor>
</comment>
<feature type="domain" description="CRAL-TRIO" evidence="19">
    <location>
        <begin position="183"/>
        <end position="348"/>
    </location>
</feature>
<name>A0A0E9NK43_SAICN</name>
<accession>A0A0E9NK43</accession>
<dbReference type="GO" id="GO:0032541">
    <property type="term" value="C:cortical endoplasmic reticulum"/>
    <property type="evidence" value="ECO:0007669"/>
    <property type="project" value="TreeGrafter"/>
</dbReference>